<gene>
    <name evidence="2" type="ORF">E2C01_099819</name>
</gene>
<dbReference type="EMBL" id="VSRR010139624">
    <property type="protein sequence ID" value="MPD04146.1"/>
    <property type="molecule type" value="Genomic_DNA"/>
</dbReference>
<comment type="caution">
    <text evidence="2">The sequence shown here is derived from an EMBL/GenBank/DDBJ whole genome shotgun (WGS) entry which is preliminary data.</text>
</comment>
<proteinExistence type="predicted"/>
<evidence type="ECO:0000256" key="1">
    <source>
        <dbReference type="SAM" id="MobiDB-lite"/>
    </source>
</evidence>
<feature type="compositionally biased region" description="Basic and acidic residues" evidence="1">
    <location>
        <begin position="38"/>
        <end position="51"/>
    </location>
</feature>
<reference evidence="2 3" key="1">
    <citation type="submission" date="2019-05" db="EMBL/GenBank/DDBJ databases">
        <title>Another draft genome of Portunus trituberculatus and its Hox gene families provides insights of decapod evolution.</title>
        <authorList>
            <person name="Jeong J.-H."/>
            <person name="Song I."/>
            <person name="Kim S."/>
            <person name="Choi T."/>
            <person name="Kim D."/>
            <person name="Ryu S."/>
            <person name="Kim W."/>
        </authorList>
    </citation>
    <scope>NUCLEOTIDE SEQUENCE [LARGE SCALE GENOMIC DNA]</scope>
    <source>
        <tissue evidence="2">Muscle</tissue>
    </source>
</reference>
<keyword evidence="3" id="KW-1185">Reference proteome</keyword>
<dbReference type="Proteomes" id="UP000324222">
    <property type="component" value="Unassembled WGS sequence"/>
</dbReference>
<feature type="compositionally biased region" description="Basic and acidic residues" evidence="1">
    <location>
        <begin position="1"/>
        <end position="25"/>
    </location>
</feature>
<name>A0A5B7KBD6_PORTR</name>
<evidence type="ECO:0000313" key="3">
    <source>
        <dbReference type="Proteomes" id="UP000324222"/>
    </source>
</evidence>
<feature type="region of interest" description="Disordered" evidence="1">
    <location>
        <begin position="1"/>
        <end position="71"/>
    </location>
</feature>
<accession>A0A5B7KBD6</accession>
<feature type="compositionally biased region" description="Polar residues" evidence="1">
    <location>
        <begin position="28"/>
        <end position="37"/>
    </location>
</feature>
<organism evidence="2 3">
    <name type="scientific">Portunus trituberculatus</name>
    <name type="common">Swimming crab</name>
    <name type="synonym">Neptunus trituberculatus</name>
    <dbReference type="NCBI Taxonomy" id="210409"/>
    <lineage>
        <taxon>Eukaryota</taxon>
        <taxon>Metazoa</taxon>
        <taxon>Ecdysozoa</taxon>
        <taxon>Arthropoda</taxon>
        <taxon>Crustacea</taxon>
        <taxon>Multicrustacea</taxon>
        <taxon>Malacostraca</taxon>
        <taxon>Eumalacostraca</taxon>
        <taxon>Eucarida</taxon>
        <taxon>Decapoda</taxon>
        <taxon>Pleocyemata</taxon>
        <taxon>Brachyura</taxon>
        <taxon>Eubrachyura</taxon>
        <taxon>Portunoidea</taxon>
        <taxon>Portunidae</taxon>
        <taxon>Portuninae</taxon>
        <taxon>Portunus</taxon>
    </lineage>
</organism>
<sequence length="71" mass="8062">MKEIEVEERITARKEEGRDEEELKAARGNTSQCLQNVNEKENSSCSEKEITSWRSSSVRSFAARKPGATEE</sequence>
<evidence type="ECO:0000313" key="2">
    <source>
        <dbReference type="EMBL" id="MPD04146.1"/>
    </source>
</evidence>
<dbReference type="AlphaFoldDB" id="A0A5B7KBD6"/>
<protein>
    <submittedName>
        <fullName evidence="2">Uncharacterized protein</fullName>
    </submittedName>
</protein>